<dbReference type="FunFam" id="3.40.50.300:FF:001088">
    <property type="entry name" value="uncharacterized protein ycf45 isoform X2"/>
    <property type="match status" value="1"/>
</dbReference>
<protein>
    <submittedName>
        <fullName evidence="4">P-loop containing nucleoside triphosphate hydrolase superfamily protein</fullName>
    </submittedName>
</protein>
<dbReference type="GO" id="GO:0016787">
    <property type="term" value="F:hydrolase activity"/>
    <property type="evidence" value="ECO:0007669"/>
    <property type="project" value="UniProtKB-KW"/>
</dbReference>
<dbReference type="Proteomes" id="UP001604336">
    <property type="component" value="Unassembled WGS sequence"/>
</dbReference>
<dbReference type="EMBL" id="JBFOLK010000013">
    <property type="protein sequence ID" value="KAL2466787.1"/>
    <property type="molecule type" value="Genomic_DNA"/>
</dbReference>
<dbReference type="PANTHER" id="PTHR20953:SF3">
    <property type="entry name" value="P-LOOP CONTAINING NUCLEOSIDE TRIPHOSPHATE HYDROLASES SUPERFAMILY PROTEIN"/>
    <property type="match status" value="1"/>
</dbReference>
<dbReference type="GO" id="GO:0005524">
    <property type="term" value="F:ATP binding"/>
    <property type="evidence" value="ECO:0007669"/>
    <property type="project" value="UniProtKB-KW"/>
</dbReference>
<organism evidence="4 5">
    <name type="scientific">Abeliophyllum distichum</name>
    <dbReference type="NCBI Taxonomy" id="126358"/>
    <lineage>
        <taxon>Eukaryota</taxon>
        <taxon>Viridiplantae</taxon>
        <taxon>Streptophyta</taxon>
        <taxon>Embryophyta</taxon>
        <taxon>Tracheophyta</taxon>
        <taxon>Spermatophyta</taxon>
        <taxon>Magnoliopsida</taxon>
        <taxon>eudicotyledons</taxon>
        <taxon>Gunneridae</taxon>
        <taxon>Pentapetalae</taxon>
        <taxon>asterids</taxon>
        <taxon>lamiids</taxon>
        <taxon>Lamiales</taxon>
        <taxon>Oleaceae</taxon>
        <taxon>Forsythieae</taxon>
        <taxon>Abeliophyllum</taxon>
    </lineage>
</organism>
<dbReference type="InterPro" id="IPR003593">
    <property type="entry name" value="AAA+_ATPase"/>
</dbReference>
<dbReference type="InterPro" id="IPR034081">
    <property type="entry name" value="R3H_AAA"/>
</dbReference>
<dbReference type="InterPro" id="IPR058670">
    <property type="entry name" value="PTPase_dom"/>
</dbReference>
<reference evidence="5" key="1">
    <citation type="submission" date="2024-07" db="EMBL/GenBank/DDBJ databases">
        <title>Two chromosome-level genome assemblies of Korean endemic species Abeliophyllum distichum and Forsythia ovata (Oleaceae).</title>
        <authorList>
            <person name="Jang H."/>
        </authorList>
    </citation>
    <scope>NUCLEOTIDE SEQUENCE [LARGE SCALE GENOMIC DNA]</scope>
</reference>
<evidence type="ECO:0000256" key="2">
    <source>
        <dbReference type="ARBA" id="ARBA00022840"/>
    </source>
</evidence>
<evidence type="ECO:0000256" key="1">
    <source>
        <dbReference type="ARBA" id="ARBA00022741"/>
    </source>
</evidence>
<keyword evidence="4" id="KW-0378">Hydrolase</keyword>
<dbReference type="Gene3D" id="3.40.50.300">
    <property type="entry name" value="P-loop containing nucleotide triphosphate hydrolases"/>
    <property type="match status" value="1"/>
</dbReference>
<dbReference type="InterPro" id="IPR045735">
    <property type="entry name" value="Spore_III_AA_AAA+_ATPase"/>
</dbReference>
<dbReference type="Pfam" id="PF25516">
    <property type="entry name" value="PTPase"/>
    <property type="match status" value="1"/>
</dbReference>
<dbReference type="SMART" id="SM00382">
    <property type="entry name" value="AAA"/>
    <property type="match status" value="1"/>
</dbReference>
<dbReference type="PANTHER" id="PTHR20953">
    <property type="entry name" value="KINASE-RELATED"/>
    <property type="match status" value="1"/>
</dbReference>
<feature type="domain" description="AAA+ ATPase" evidence="3">
    <location>
        <begin position="200"/>
        <end position="331"/>
    </location>
</feature>
<evidence type="ECO:0000259" key="3">
    <source>
        <dbReference type="SMART" id="SM00382"/>
    </source>
</evidence>
<gene>
    <name evidence="4" type="ORF">Adt_42638</name>
</gene>
<dbReference type="CDD" id="cd00009">
    <property type="entry name" value="AAA"/>
    <property type="match status" value="1"/>
</dbReference>
<dbReference type="AlphaFoldDB" id="A0ABD1PS90"/>
<dbReference type="InterPro" id="IPR027417">
    <property type="entry name" value="P-loop_NTPase"/>
</dbReference>
<name>A0ABD1PS90_9LAMI</name>
<proteinExistence type="predicted"/>
<evidence type="ECO:0000313" key="5">
    <source>
        <dbReference type="Proteomes" id="UP001604336"/>
    </source>
</evidence>
<accession>A0ABD1PS90</accession>
<dbReference type="CDD" id="cd02645">
    <property type="entry name" value="R3H_AAA"/>
    <property type="match status" value="1"/>
</dbReference>
<dbReference type="SUPFAM" id="SSF52540">
    <property type="entry name" value="P-loop containing nucleoside triphosphate hydrolases"/>
    <property type="match status" value="1"/>
</dbReference>
<evidence type="ECO:0000313" key="4">
    <source>
        <dbReference type="EMBL" id="KAL2466787.1"/>
    </source>
</evidence>
<keyword evidence="5" id="KW-1185">Reference proteome</keyword>
<dbReference type="Pfam" id="PF19568">
    <property type="entry name" value="Spore_III_AA"/>
    <property type="match status" value="1"/>
</dbReference>
<sequence>MLHFSPLLHRPVRHSPPPRNPSPSPNRILNFLYFHDLANYKFPWFGSARTTKLLVHPTVRLWSSLSSSSSSYNSIGDSDAFDVDLGRLLSLLPEEMRRRVSEHPELRDLIEVVMDMGRKPLARFPSGDYVLSDHPITMDDIQYATSQVGDFAIDNRAGISRTLHRISAVRNRKGAIIGLTCRVGRAVSGSANLLRDLVEAGASLLLIGPPGVGKTTIIRDIARMLADDYQKRVMIVDTSNEIGGDGDIPHAGVGNARRMQVPHTDMQHKVLIEAVENHMPQVIVIDEIGTKLEAMAARTIAQRGIQLVATAHGVTIENLVMNPALEMLVGEVQSVTLGDEEASRRGVQKTVLERKGPSTFSCGVEIISKTELRVHRNLDATVDSILSGHYAKFEVRKINQGSEDEVEQTSFISDLSEIGESVVEDGVQMNDGAFDYTEFGSEANCCKDEDALCIFLYGISEASMIQGIKQLSIDDSIEFTDNISEADVMLALQSKLKKNSRLQAAARSHGIPIYIAKTSSLAQLTKAIQALITDYADGYDSFETDEAKANETEKIDALEEARIAIEQIVIPKGEPVELLPRSSNILLLQKDLIRKYKLKSERVGCEPDVRLRILPFPSTVNEDRDASGADDAGKIDELYRPNAETNGSAFTVDRLPLLPD</sequence>
<comment type="caution">
    <text evidence="4">The sequence shown here is derived from an EMBL/GenBank/DDBJ whole genome shotgun (WGS) entry which is preliminary data.</text>
</comment>
<keyword evidence="1" id="KW-0547">Nucleotide-binding</keyword>
<dbReference type="PRINTS" id="PR00830">
    <property type="entry name" value="ENDOLAPTASE"/>
</dbReference>
<keyword evidence="2" id="KW-0067">ATP-binding</keyword>